<name>A0A4S8MD21_DENBC</name>
<keyword evidence="3" id="KW-1185">Reference proteome</keyword>
<dbReference type="Proteomes" id="UP000297245">
    <property type="component" value="Unassembled WGS sequence"/>
</dbReference>
<gene>
    <name evidence="2" type="ORF">K435DRAFT_456508</name>
</gene>
<feature type="compositionally biased region" description="Basic and acidic residues" evidence="1">
    <location>
        <begin position="1"/>
        <end position="15"/>
    </location>
</feature>
<feature type="compositionally biased region" description="Low complexity" evidence="1">
    <location>
        <begin position="120"/>
        <end position="135"/>
    </location>
</feature>
<dbReference type="EMBL" id="ML179104">
    <property type="protein sequence ID" value="THV00443.1"/>
    <property type="molecule type" value="Genomic_DNA"/>
</dbReference>
<organism evidence="2 3">
    <name type="scientific">Dendrothele bispora (strain CBS 962.96)</name>
    <dbReference type="NCBI Taxonomy" id="1314807"/>
    <lineage>
        <taxon>Eukaryota</taxon>
        <taxon>Fungi</taxon>
        <taxon>Dikarya</taxon>
        <taxon>Basidiomycota</taxon>
        <taxon>Agaricomycotina</taxon>
        <taxon>Agaricomycetes</taxon>
        <taxon>Agaricomycetidae</taxon>
        <taxon>Agaricales</taxon>
        <taxon>Agaricales incertae sedis</taxon>
        <taxon>Dendrothele</taxon>
    </lineage>
</organism>
<evidence type="ECO:0000313" key="3">
    <source>
        <dbReference type="Proteomes" id="UP000297245"/>
    </source>
</evidence>
<dbReference type="AlphaFoldDB" id="A0A4S8MD21"/>
<feature type="region of interest" description="Disordered" evidence="1">
    <location>
        <begin position="149"/>
        <end position="180"/>
    </location>
</feature>
<dbReference type="OrthoDB" id="3064136at2759"/>
<protein>
    <submittedName>
        <fullName evidence="2">Uncharacterized protein</fullName>
    </submittedName>
</protein>
<reference evidence="2 3" key="1">
    <citation type="journal article" date="2019" name="Nat. Ecol. Evol.">
        <title>Megaphylogeny resolves global patterns of mushroom evolution.</title>
        <authorList>
            <person name="Varga T."/>
            <person name="Krizsan K."/>
            <person name="Foldi C."/>
            <person name="Dima B."/>
            <person name="Sanchez-Garcia M."/>
            <person name="Sanchez-Ramirez S."/>
            <person name="Szollosi G.J."/>
            <person name="Szarkandi J.G."/>
            <person name="Papp V."/>
            <person name="Albert L."/>
            <person name="Andreopoulos W."/>
            <person name="Angelini C."/>
            <person name="Antonin V."/>
            <person name="Barry K.W."/>
            <person name="Bougher N.L."/>
            <person name="Buchanan P."/>
            <person name="Buyck B."/>
            <person name="Bense V."/>
            <person name="Catcheside P."/>
            <person name="Chovatia M."/>
            <person name="Cooper J."/>
            <person name="Damon W."/>
            <person name="Desjardin D."/>
            <person name="Finy P."/>
            <person name="Geml J."/>
            <person name="Haridas S."/>
            <person name="Hughes K."/>
            <person name="Justo A."/>
            <person name="Karasinski D."/>
            <person name="Kautmanova I."/>
            <person name="Kiss B."/>
            <person name="Kocsube S."/>
            <person name="Kotiranta H."/>
            <person name="LaButti K.M."/>
            <person name="Lechner B.E."/>
            <person name="Liimatainen K."/>
            <person name="Lipzen A."/>
            <person name="Lukacs Z."/>
            <person name="Mihaltcheva S."/>
            <person name="Morgado L.N."/>
            <person name="Niskanen T."/>
            <person name="Noordeloos M.E."/>
            <person name="Ohm R.A."/>
            <person name="Ortiz-Santana B."/>
            <person name="Ovrebo C."/>
            <person name="Racz N."/>
            <person name="Riley R."/>
            <person name="Savchenko A."/>
            <person name="Shiryaev A."/>
            <person name="Soop K."/>
            <person name="Spirin V."/>
            <person name="Szebenyi C."/>
            <person name="Tomsovsky M."/>
            <person name="Tulloss R.E."/>
            <person name="Uehling J."/>
            <person name="Grigoriev I.V."/>
            <person name="Vagvolgyi C."/>
            <person name="Papp T."/>
            <person name="Martin F.M."/>
            <person name="Miettinen O."/>
            <person name="Hibbett D.S."/>
            <person name="Nagy L.G."/>
        </authorList>
    </citation>
    <scope>NUCLEOTIDE SEQUENCE [LARGE SCALE GENOMIC DNA]</scope>
    <source>
        <strain evidence="2 3">CBS 962.96</strain>
    </source>
</reference>
<feature type="region of interest" description="Disordered" evidence="1">
    <location>
        <begin position="241"/>
        <end position="265"/>
    </location>
</feature>
<feature type="compositionally biased region" description="Low complexity" evidence="1">
    <location>
        <begin position="79"/>
        <end position="90"/>
    </location>
</feature>
<feature type="region of interest" description="Disordered" evidence="1">
    <location>
        <begin position="79"/>
        <end position="135"/>
    </location>
</feature>
<feature type="compositionally biased region" description="Polar residues" evidence="1">
    <location>
        <begin position="91"/>
        <end position="102"/>
    </location>
</feature>
<feature type="compositionally biased region" description="Low complexity" evidence="1">
    <location>
        <begin position="253"/>
        <end position="265"/>
    </location>
</feature>
<evidence type="ECO:0000313" key="2">
    <source>
        <dbReference type="EMBL" id="THV00443.1"/>
    </source>
</evidence>
<sequence>MTKSGIFKDARDTPSRRLRHKDGRLLRGGLGLTTGLGWSDSEDEDAPSPFTRRVSSAITLSRKSSLASLGDGTFYGDSSRVSTISSKSKSYGNLRQSASVSSLRHAARAGRASTVSYAPSGSKGRSSKLSRSYSSRDLADFNEDDEVDDLGFRRDVGDSGKSKVRSHGSQASDEGRQPVSKAVHEEYVIQTPSSTTSSVSIPLPVTPKDYEFTSRTPTVEDVPNRVGSGYQRIVVDKDKMLPPLPNPRTGSIRRPQAGALAARRQASAAARAAPLYCYSRRHHSWT</sequence>
<evidence type="ECO:0000256" key="1">
    <source>
        <dbReference type="SAM" id="MobiDB-lite"/>
    </source>
</evidence>
<proteinExistence type="predicted"/>
<feature type="region of interest" description="Disordered" evidence="1">
    <location>
        <begin position="1"/>
        <end position="50"/>
    </location>
</feature>
<feature type="compositionally biased region" description="Basic and acidic residues" evidence="1">
    <location>
        <begin position="150"/>
        <end position="161"/>
    </location>
</feature>
<accession>A0A4S8MD21</accession>